<sequence>MKVKHYIEMLPHNLKHIDHCCDKMMQQYEGNHIRIHPTSVSWGGAVHLTVINYCPWCGAKVTVV</sequence>
<reference evidence="1" key="1">
    <citation type="journal article" date="2015" name="Nature">
        <title>Complex archaea that bridge the gap between prokaryotes and eukaryotes.</title>
        <authorList>
            <person name="Spang A."/>
            <person name="Saw J.H."/>
            <person name="Jorgensen S.L."/>
            <person name="Zaremba-Niedzwiedzka K."/>
            <person name="Martijn J."/>
            <person name="Lind A.E."/>
            <person name="van Eijk R."/>
            <person name="Schleper C."/>
            <person name="Guy L."/>
            <person name="Ettema T.J."/>
        </authorList>
    </citation>
    <scope>NUCLEOTIDE SEQUENCE</scope>
</reference>
<gene>
    <name evidence="1" type="ORF">LCGC14_1467940</name>
</gene>
<comment type="caution">
    <text evidence="1">The sequence shown here is derived from an EMBL/GenBank/DDBJ whole genome shotgun (WGS) entry which is preliminary data.</text>
</comment>
<organism evidence="1">
    <name type="scientific">marine sediment metagenome</name>
    <dbReference type="NCBI Taxonomy" id="412755"/>
    <lineage>
        <taxon>unclassified sequences</taxon>
        <taxon>metagenomes</taxon>
        <taxon>ecological metagenomes</taxon>
    </lineage>
</organism>
<name>A0A0F9JD77_9ZZZZ</name>
<dbReference type="AlphaFoldDB" id="A0A0F9JD77"/>
<accession>A0A0F9JD77</accession>
<proteinExistence type="predicted"/>
<evidence type="ECO:0000313" key="1">
    <source>
        <dbReference type="EMBL" id="KKM67749.1"/>
    </source>
</evidence>
<dbReference type="EMBL" id="LAZR01010293">
    <property type="protein sequence ID" value="KKM67749.1"/>
    <property type="molecule type" value="Genomic_DNA"/>
</dbReference>
<protein>
    <submittedName>
        <fullName evidence="1">Uncharacterized protein</fullName>
    </submittedName>
</protein>